<comment type="caution">
    <text evidence="1">The sequence shown here is derived from an EMBL/GenBank/DDBJ whole genome shotgun (WGS) entry which is preliminary data.</text>
</comment>
<protein>
    <submittedName>
        <fullName evidence="1">Uncharacterized protein</fullName>
    </submittedName>
</protein>
<gene>
    <name evidence="1" type="ORF">B9G39_00190</name>
</gene>
<evidence type="ECO:0000313" key="1">
    <source>
        <dbReference type="EMBL" id="RDH41989.1"/>
    </source>
</evidence>
<evidence type="ECO:0000313" key="2">
    <source>
        <dbReference type="Proteomes" id="UP000257039"/>
    </source>
</evidence>
<keyword evidence="2" id="KW-1185">Reference proteome</keyword>
<dbReference type="EMBL" id="NDXW01000001">
    <property type="protein sequence ID" value="RDH41989.1"/>
    <property type="molecule type" value="Genomic_DNA"/>
</dbReference>
<dbReference type="Proteomes" id="UP000257039">
    <property type="component" value="Unassembled WGS sequence"/>
</dbReference>
<reference evidence="1 2" key="1">
    <citation type="submission" date="2017-04" db="EMBL/GenBank/DDBJ databases">
        <title>Draft genome sequence of Zooshikella ganghwensis VG4 isolated from Red Sea sediments.</title>
        <authorList>
            <person name="Rehman Z."/>
            <person name="Alam I."/>
            <person name="Kamau A."/>
            <person name="Bajic V."/>
            <person name="Leiknes T."/>
        </authorList>
    </citation>
    <scope>NUCLEOTIDE SEQUENCE [LARGE SCALE GENOMIC DNA]</scope>
    <source>
        <strain evidence="1 2">VG4</strain>
    </source>
</reference>
<name>A0A4P9VHT0_9GAMM</name>
<dbReference type="RefSeq" id="WP_094785563.1">
    <property type="nucleotide sequence ID" value="NZ_NDXW01000001.1"/>
</dbReference>
<accession>A0A4P9VHT0</accession>
<sequence>MNHELFINEEDIDLYEEWDDKGRLCLWSILGCICTVIEDEETVTPNAWFKDEGRALIQKLAQVTPLNELVNYQKRLELDHTGNPHFIEHFYTVLPIALRYAQWLSPVVYKVLSERFKTSFNRHKNTS</sequence>
<proteinExistence type="predicted"/>
<dbReference type="AlphaFoldDB" id="A0A4P9VHT0"/>
<organism evidence="1 2">
    <name type="scientific">Zooshikella ganghwensis</name>
    <dbReference type="NCBI Taxonomy" id="202772"/>
    <lineage>
        <taxon>Bacteria</taxon>
        <taxon>Pseudomonadati</taxon>
        <taxon>Pseudomonadota</taxon>
        <taxon>Gammaproteobacteria</taxon>
        <taxon>Oceanospirillales</taxon>
        <taxon>Zooshikellaceae</taxon>
        <taxon>Zooshikella</taxon>
    </lineage>
</organism>